<dbReference type="GeneID" id="22893846"/>
<name>G1XEM9_ARTOA</name>
<feature type="transmembrane region" description="Helical" evidence="2">
    <location>
        <begin position="41"/>
        <end position="62"/>
    </location>
</feature>
<dbReference type="Proteomes" id="UP000008784">
    <property type="component" value="Unassembled WGS sequence"/>
</dbReference>
<dbReference type="EMBL" id="ADOT01000140">
    <property type="protein sequence ID" value="EGX48635.1"/>
    <property type="molecule type" value="Genomic_DNA"/>
</dbReference>
<reference evidence="3 4" key="1">
    <citation type="journal article" date="2011" name="PLoS Pathog.">
        <title>Genomic and proteomic analyses of the fungus Arthrobotrys oligospora provide insights into nematode-trap formation.</title>
        <authorList>
            <person name="Yang J."/>
            <person name="Wang L."/>
            <person name="Ji X."/>
            <person name="Feng Y."/>
            <person name="Li X."/>
            <person name="Zou C."/>
            <person name="Xu J."/>
            <person name="Ren Y."/>
            <person name="Mi Q."/>
            <person name="Wu J."/>
            <person name="Liu S."/>
            <person name="Liu Y."/>
            <person name="Huang X."/>
            <person name="Wang H."/>
            <person name="Niu X."/>
            <person name="Li J."/>
            <person name="Liang L."/>
            <person name="Luo Y."/>
            <person name="Ji K."/>
            <person name="Zhou W."/>
            <person name="Yu Z."/>
            <person name="Li G."/>
            <person name="Liu Y."/>
            <person name="Li L."/>
            <person name="Qiao M."/>
            <person name="Feng L."/>
            <person name="Zhang K.-Q."/>
        </authorList>
    </citation>
    <scope>NUCLEOTIDE SEQUENCE [LARGE SCALE GENOMIC DNA]</scope>
    <source>
        <strain evidence="4">ATCC 24927 / CBS 115.81 / DSM 1491</strain>
    </source>
</reference>
<comment type="caution">
    <text evidence="3">The sequence shown here is derived from an EMBL/GenBank/DDBJ whole genome shotgun (WGS) entry which is preliminary data.</text>
</comment>
<protein>
    <recommendedName>
        <fullName evidence="5">Major facilitator superfamily (MFS) profile domain-containing protein</fullName>
    </recommendedName>
</protein>
<evidence type="ECO:0000256" key="2">
    <source>
        <dbReference type="SAM" id="Phobius"/>
    </source>
</evidence>
<keyword evidence="2" id="KW-1133">Transmembrane helix</keyword>
<keyword evidence="2" id="KW-0812">Transmembrane</keyword>
<dbReference type="InParanoid" id="G1XEM9"/>
<gene>
    <name evidence="3" type="ORF">AOL_s00080g264</name>
</gene>
<organism evidence="3 4">
    <name type="scientific">Arthrobotrys oligospora (strain ATCC 24927 / CBS 115.81 / DSM 1491)</name>
    <name type="common">Nematode-trapping fungus</name>
    <name type="synonym">Didymozoophaga oligospora</name>
    <dbReference type="NCBI Taxonomy" id="756982"/>
    <lineage>
        <taxon>Eukaryota</taxon>
        <taxon>Fungi</taxon>
        <taxon>Dikarya</taxon>
        <taxon>Ascomycota</taxon>
        <taxon>Pezizomycotina</taxon>
        <taxon>Orbiliomycetes</taxon>
        <taxon>Orbiliales</taxon>
        <taxon>Orbiliaceae</taxon>
        <taxon>Orbilia</taxon>
        <taxon>Orbilia oligospora</taxon>
    </lineage>
</organism>
<feature type="transmembrane region" description="Helical" evidence="2">
    <location>
        <begin position="12"/>
        <end position="35"/>
    </location>
</feature>
<evidence type="ECO:0000313" key="3">
    <source>
        <dbReference type="EMBL" id="EGX48635.1"/>
    </source>
</evidence>
<dbReference type="HOGENOM" id="CLU_2132949_0_0_1"/>
<dbReference type="RefSeq" id="XP_011122941.1">
    <property type="nucleotide sequence ID" value="XM_011124639.1"/>
</dbReference>
<keyword evidence="2" id="KW-0472">Membrane</keyword>
<evidence type="ECO:0000256" key="1">
    <source>
        <dbReference type="SAM" id="MobiDB-lite"/>
    </source>
</evidence>
<evidence type="ECO:0000313" key="4">
    <source>
        <dbReference type="Proteomes" id="UP000008784"/>
    </source>
</evidence>
<dbReference type="AlphaFoldDB" id="G1XEM9"/>
<dbReference type="OrthoDB" id="194139at2759"/>
<feature type="region of interest" description="Disordered" evidence="1">
    <location>
        <begin position="68"/>
        <end position="113"/>
    </location>
</feature>
<feature type="compositionally biased region" description="Basic and acidic residues" evidence="1">
    <location>
        <begin position="101"/>
        <end position="113"/>
    </location>
</feature>
<accession>G1XEM9</accession>
<feature type="compositionally biased region" description="Acidic residues" evidence="1">
    <location>
        <begin position="71"/>
        <end position="88"/>
    </location>
</feature>
<proteinExistence type="predicted"/>
<evidence type="ECO:0008006" key="5">
    <source>
        <dbReference type="Google" id="ProtNLM"/>
    </source>
</evidence>
<sequence>MTDLTLPEHRASIFLFMNAAVLIAEMLVIPLAATLMRTNPWIPVNIGLATVALGSLITISILPETVHLQETESEDTEEERDSLSEGDDSSLFSGAKRALHSSKDLSDDSVHDD</sequence>
<keyword evidence="4" id="KW-1185">Reference proteome</keyword>